<dbReference type="Pfam" id="PF01593">
    <property type="entry name" value="Amino_oxidase"/>
    <property type="match status" value="1"/>
</dbReference>
<dbReference type="AlphaFoldDB" id="A0A2M9ZRM3"/>
<dbReference type="InterPro" id="IPR036188">
    <property type="entry name" value="FAD/NAD-bd_sf"/>
</dbReference>
<protein>
    <recommendedName>
        <fullName evidence="4">Tryptophan 2-monooxygenase</fullName>
        <ecNumber evidence="3">1.13.12.3</ecNumber>
    </recommendedName>
</protein>
<dbReference type="EMBL" id="NPDZ01000001">
    <property type="protein sequence ID" value="PJZ74712.1"/>
    <property type="molecule type" value="Genomic_DNA"/>
</dbReference>
<comment type="similarity">
    <text evidence="2">Belongs to the tryptophan 2-monooxygenase family.</text>
</comment>
<dbReference type="PANTHER" id="PTHR10742">
    <property type="entry name" value="FLAVIN MONOAMINE OXIDASE"/>
    <property type="match status" value="1"/>
</dbReference>
<name>A0A2M9ZRM3_9LEPT</name>
<accession>A0A2M9ZRM3</accession>
<evidence type="ECO:0000256" key="4">
    <source>
        <dbReference type="ARBA" id="ARBA00017871"/>
    </source>
</evidence>
<evidence type="ECO:0000256" key="6">
    <source>
        <dbReference type="ARBA" id="ARBA00047321"/>
    </source>
</evidence>
<dbReference type="GO" id="GO:0009851">
    <property type="term" value="P:auxin biosynthetic process"/>
    <property type="evidence" value="ECO:0007669"/>
    <property type="project" value="UniProtKB-KW"/>
</dbReference>
<evidence type="ECO:0000313" key="8">
    <source>
        <dbReference type="EMBL" id="PJZ71179.1"/>
    </source>
</evidence>
<dbReference type="EMBL" id="NPDY01000001">
    <property type="protein sequence ID" value="PJZ71179.1"/>
    <property type="molecule type" value="Genomic_DNA"/>
</dbReference>
<comment type="pathway">
    <text evidence="1">Plant hormone metabolism; auxin biosynthesis.</text>
</comment>
<evidence type="ECO:0000313" key="11">
    <source>
        <dbReference type="Proteomes" id="UP000231990"/>
    </source>
</evidence>
<dbReference type="InterPro" id="IPR002937">
    <property type="entry name" value="Amino_oxidase"/>
</dbReference>
<comment type="caution">
    <text evidence="9">The sequence shown here is derived from an EMBL/GenBank/DDBJ whole genome shotgun (WGS) entry which is preliminary data.</text>
</comment>
<evidence type="ECO:0000256" key="2">
    <source>
        <dbReference type="ARBA" id="ARBA00005833"/>
    </source>
</evidence>
<evidence type="ECO:0000256" key="5">
    <source>
        <dbReference type="ARBA" id="ARBA00023070"/>
    </source>
</evidence>
<dbReference type="PANTHER" id="PTHR10742:SF410">
    <property type="entry name" value="LYSINE-SPECIFIC HISTONE DEMETHYLASE 2"/>
    <property type="match status" value="1"/>
</dbReference>
<dbReference type="OrthoDB" id="337830at2"/>
<dbReference type="SUPFAM" id="SSF51905">
    <property type="entry name" value="FAD/NAD(P)-binding domain"/>
    <property type="match status" value="1"/>
</dbReference>
<keyword evidence="5" id="KW-0073">Auxin biosynthesis</keyword>
<evidence type="ECO:0000256" key="3">
    <source>
        <dbReference type="ARBA" id="ARBA00012535"/>
    </source>
</evidence>
<keyword evidence="10" id="KW-1185">Reference proteome</keyword>
<sequence>MKFSRSDFLKKSAITASVLLGFGKNALKAQGSGGDSKRVIVLGAGLAGLYAAYLLGKTGSKVTVIEATERLGGRVRTILDPSGQTLDLGAEWVSSEDKTTRSVVRELGLRYQDAPLKSDLFLGTYRKAGTWEISEQSKELLNKLVSLNSKMNPSQQQGLDKISFYNYLFYQGMSSDDLALLNHKLSLHYGDSVRFLSAYKVLSDLQKFPIRNVRVEGGMESIVRALVKNMENTEFVLSEPVASVEQDDSGVSVLTVGGRRFTGNSCVCTLPTNQLSSVKWNPDLDKEKLLSILRVRYSQIYKIFLVLKESPWDTSPFSVHSDLAAQFMYDAGTKPGSSEKILGVIASGDRYQVFESASQEQKVDYIRLTLGRLGLNKDLQVQRMYFPDFGKQAYVPPGIATFPPGSFGSEVLLRKPFDRIFFAGEHTAEVTGTVEAALSSAIKAVNFL</sequence>
<dbReference type="RefSeq" id="WP_100712121.1">
    <property type="nucleotide sequence ID" value="NZ_NPDY01000001.1"/>
</dbReference>
<evidence type="ECO:0000313" key="9">
    <source>
        <dbReference type="EMBL" id="PJZ74712.1"/>
    </source>
</evidence>
<dbReference type="EC" id="1.13.12.3" evidence="3"/>
<feature type="domain" description="Amine oxidase" evidence="7">
    <location>
        <begin position="46"/>
        <end position="445"/>
    </location>
</feature>
<comment type="catalytic activity">
    <reaction evidence="6">
        <text>L-tryptophan + O2 = indole-3-acetamide + CO2 + H2O</text>
        <dbReference type="Rhea" id="RHEA:16165"/>
        <dbReference type="ChEBI" id="CHEBI:15377"/>
        <dbReference type="ChEBI" id="CHEBI:15379"/>
        <dbReference type="ChEBI" id="CHEBI:16031"/>
        <dbReference type="ChEBI" id="CHEBI:16526"/>
        <dbReference type="ChEBI" id="CHEBI:57912"/>
        <dbReference type="EC" id="1.13.12.3"/>
    </reaction>
</comment>
<organism evidence="9 11">
    <name type="scientific">Leptospira perolatii</name>
    <dbReference type="NCBI Taxonomy" id="2023191"/>
    <lineage>
        <taxon>Bacteria</taxon>
        <taxon>Pseudomonadati</taxon>
        <taxon>Spirochaetota</taxon>
        <taxon>Spirochaetia</taxon>
        <taxon>Leptospirales</taxon>
        <taxon>Leptospiraceae</taxon>
        <taxon>Leptospira</taxon>
    </lineage>
</organism>
<dbReference type="Proteomes" id="UP000231990">
    <property type="component" value="Unassembled WGS sequence"/>
</dbReference>
<dbReference type="GO" id="GO:0050361">
    <property type="term" value="F:tryptophan 2-monooxygenase activity"/>
    <property type="evidence" value="ECO:0007669"/>
    <property type="project" value="UniProtKB-EC"/>
</dbReference>
<dbReference type="Proteomes" id="UP000231962">
    <property type="component" value="Unassembled WGS sequence"/>
</dbReference>
<dbReference type="Gene3D" id="3.50.50.60">
    <property type="entry name" value="FAD/NAD(P)-binding domain"/>
    <property type="match status" value="1"/>
</dbReference>
<dbReference type="InterPro" id="IPR050281">
    <property type="entry name" value="Flavin_monoamine_oxidase"/>
</dbReference>
<evidence type="ECO:0000313" key="10">
    <source>
        <dbReference type="Proteomes" id="UP000231962"/>
    </source>
</evidence>
<evidence type="ECO:0000259" key="7">
    <source>
        <dbReference type="Pfam" id="PF01593"/>
    </source>
</evidence>
<proteinExistence type="inferred from homology"/>
<gene>
    <name evidence="8" type="ORF">CH360_01285</name>
    <name evidence="9" type="ORF">CH373_01285</name>
</gene>
<evidence type="ECO:0000256" key="1">
    <source>
        <dbReference type="ARBA" id="ARBA00004814"/>
    </source>
</evidence>
<reference evidence="10 11" key="1">
    <citation type="submission" date="2017-07" db="EMBL/GenBank/DDBJ databases">
        <title>Leptospira spp. isolated from tropical soils.</title>
        <authorList>
            <person name="Thibeaux R."/>
            <person name="Iraola G."/>
            <person name="Ferres I."/>
            <person name="Bierque E."/>
            <person name="Girault D."/>
            <person name="Soupe-Gilbert M.-E."/>
            <person name="Picardeau M."/>
            <person name="Goarant C."/>
        </authorList>
    </citation>
    <scope>NUCLEOTIDE SEQUENCE [LARGE SCALE GENOMIC DNA]</scope>
    <source>
        <strain evidence="9 11">FH1-B-B1</strain>
        <strain evidence="8 10">FH1-B-C1</strain>
    </source>
</reference>